<evidence type="ECO:0000256" key="1">
    <source>
        <dbReference type="ARBA" id="ARBA00009477"/>
    </source>
</evidence>
<dbReference type="InterPro" id="IPR058790">
    <property type="entry name" value="BSH_CusB"/>
</dbReference>
<dbReference type="Gene3D" id="2.40.420.20">
    <property type="match status" value="1"/>
</dbReference>
<protein>
    <submittedName>
        <fullName evidence="7">Cu(I)/Ag(I) efflux system membrane fusion protein</fullName>
    </submittedName>
</protein>
<proteinExistence type="inferred from homology"/>
<comment type="caution">
    <text evidence="7">The sequence shown here is derived from an EMBL/GenBank/DDBJ whole genome shotgun (WGS) entry which is preliminary data.</text>
</comment>
<dbReference type="InterPro" id="IPR045800">
    <property type="entry name" value="HMBD"/>
</dbReference>
<dbReference type="Gene3D" id="2.40.30.170">
    <property type="match status" value="1"/>
</dbReference>
<dbReference type="Pfam" id="PF19335">
    <property type="entry name" value="HMBD"/>
    <property type="match status" value="2"/>
</dbReference>
<keyword evidence="3" id="KW-0732">Signal</keyword>
<accession>A0ABU1S588</accession>
<evidence type="ECO:0000256" key="2">
    <source>
        <dbReference type="ARBA" id="ARBA00022448"/>
    </source>
</evidence>
<evidence type="ECO:0000256" key="3">
    <source>
        <dbReference type="SAM" id="SignalP"/>
    </source>
</evidence>
<dbReference type="PROSITE" id="PS51257">
    <property type="entry name" value="PROKAR_LIPOPROTEIN"/>
    <property type="match status" value="1"/>
</dbReference>
<sequence>MKTIKTISLLAILFTVIACNTKNKEDHSKHNKGKETTYYTCSMDPQVKEDKPGKCPICHMTLTPMKMESTGDNETTFYTCSMDPQVKEDKPGKCPICHMHLTPMKKNVSGANEISLSKQQIKLGNISTQSIAETQNNLEQNYTGVLTINQEKANTLSARAMGRIEKLYFKTVGEYVKKNDPIYTLYSEDIAIAKQDYLMAYKQLSMPGDFGKNAQNMLKASKQKLSFFGLTNAQIENIKTKSDASPNTTFYSTSSGYVSEIVATEGSYAMEGSAVIKLADLNSLWLETQVNVNYAKNVHLGQKAKIIFTDFPNKTIDAKVSFINPEINPDTRLLLIRLEIPNPNFQLKPGMQAIAKISQSNAKGLFIPIDAVIWEQNATYIWIEKSPGVFENVMVKTGAEINGMIEIKSEIDPSKKVVITGAYAINSEYKFRKGSDPMEGMKM</sequence>
<dbReference type="SUPFAM" id="SSF111369">
    <property type="entry name" value="HlyD-like secretion proteins"/>
    <property type="match status" value="1"/>
</dbReference>
<evidence type="ECO:0000259" key="6">
    <source>
        <dbReference type="Pfam" id="PF25954"/>
    </source>
</evidence>
<dbReference type="Pfam" id="PF25919">
    <property type="entry name" value="BSH_CusB"/>
    <property type="match status" value="1"/>
</dbReference>
<dbReference type="InterPro" id="IPR006143">
    <property type="entry name" value="RND_pump_MFP"/>
</dbReference>
<feature type="domain" description="Heavy metal binding" evidence="4">
    <location>
        <begin position="38"/>
        <end position="64"/>
    </location>
</feature>
<feature type="domain" description="CusB-like barrel-sandwich hybrid" evidence="5">
    <location>
        <begin position="155"/>
        <end position="278"/>
    </location>
</feature>
<feature type="domain" description="Heavy metal binding" evidence="4">
    <location>
        <begin position="77"/>
        <end position="103"/>
    </location>
</feature>
<gene>
    <name evidence="7" type="ORF">J2W95_002067</name>
</gene>
<dbReference type="EMBL" id="JAVDTX010000004">
    <property type="protein sequence ID" value="MDR6845360.1"/>
    <property type="molecule type" value="Genomic_DNA"/>
</dbReference>
<dbReference type="Pfam" id="PF25954">
    <property type="entry name" value="Beta-barrel_RND_2"/>
    <property type="match status" value="1"/>
</dbReference>
<evidence type="ECO:0000259" key="4">
    <source>
        <dbReference type="Pfam" id="PF19335"/>
    </source>
</evidence>
<dbReference type="PANTHER" id="PTHR30097">
    <property type="entry name" value="CATION EFFLUX SYSTEM PROTEIN CUSB"/>
    <property type="match status" value="1"/>
</dbReference>
<dbReference type="PANTHER" id="PTHR30097:SF15">
    <property type="entry name" value="CATION EFFLUX SYSTEM PROTEIN CUSB"/>
    <property type="match status" value="1"/>
</dbReference>
<dbReference type="NCBIfam" id="TIGR01730">
    <property type="entry name" value="RND_mfp"/>
    <property type="match status" value="1"/>
</dbReference>
<name>A0ABU1S588_9FLAO</name>
<evidence type="ECO:0000313" key="8">
    <source>
        <dbReference type="Proteomes" id="UP001261871"/>
    </source>
</evidence>
<evidence type="ECO:0000259" key="5">
    <source>
        <dbReference type="Pfam" id="PF25919"/>
    </source>
</evidence>
<evidence type="ECO:0000313" key="7">
    <source>
        <dbReference type="EMBL" id="MDR6845360.1"/>
    </source>
</evidence>
<feature type="signal peptide" evidence="3">
    <location>
        <begin position="1"/>
        <end position="18"/>
    </location>
</feature>
<dbReference type="Proteomes" id="UP001261871">
    <property type="component" value="Unassembled WGS sequence"/>
</dbReference>
<organism evidence="7 8">
    <name type="scientific">Flavobacterium granuli</name>
    <dbReference type="NCBI Taxonomy" id="280093"/>
    <lineage>
        <taxon>Bacteria</taxon>
        <taxon>Pseudomonadati</taxon>
        <taxon>Bacteroidota</taxon>
        <taxon>Flavobacteriia</taxon>
        <taxon>Flavobacteriales</taxon>
        <taxon>Flavobacteriaceae</taxon>
        <taxon>Flavobacterium</taxon>
    </lineage>
</organism>
<keyword evidence="2" id="KW-0813">Transport</keyword>
<dbReference type="InterPro" id="IPR051909">
    <property type="entry name" value="MFP_Cation_Efflux"/>
</dbReference>
<feature type="domain" description="CusB-like beta-barrel" evidence="6">
    <location>
        <begin position="284"/>
        <end position="359"/>
    </location>
</feature>
<dbReference type="InterPro" id="IPR058792">
    <property type="entry name" value="Beta-barrel_RND_2"/>
</dbReference>
<reference evidence="7 8" key="1">
    <citation type="submission" date="2023-07" db="EMBL/GenBank/DDBJ databases">
        <title>Sorghum-associated microbial communities from plants grown in Nebraska, USA.</title>
        <authorList>
            <person name="Schachtman D."/>
        </authorList>
    </citation>
    <scope>NUCLEOTIDE SEQUENCE [LARGE SCALE GENOMIC DNA]</scope>
    <source>
        <strain evidence="7 8">BE124</strain>
    </source>
</reference>
<feature type="chain" id="PRO_5046745846" evidence="3">
    <location>
        <begin position="19"/>
        <end position="443"/>
    </location>
</feature>
<dbReference type="RefSeq" id="WP_310006584.1">
    <property type="nucleotide sequence ID" value="NZ_JAVDTX010000004.1"/>
</dbReference>
<keyword evidence="8" id="KW-1185">Reference proteome</keyword>
<comment type="similarity">
    <text evidence="1">Belongs to the membrane fusion protein (MFP) (TC 8.A.1) family.</text>
</comment>